<protein>
    <recommendedName>
        <fullName evidence="3">Integrase</fullName>
    </recommendedName>
</protein>
<dbReference type="EMBL" id="JTJZ01000017">
    <property type="protein sequence ID" value="KHS53101.1"/>
    <property type="molecule type" value="Genomic_DNA"/>
</dbReference>
<sequence>MQIVPGQSENNEVASPNSEELTKLMHDQQNIQSIPSPVTTETKFDVDDYLELYSSARKKDKGWILDEVMILTGWSRDHARRRLAALHGGDDNVGHDDETAEQARSKCCKYSPESRALLVQIWEWSGFQSGKYLAAVMPQLLDAAERHGALVPDRDGYSLEVRSELLAVSPASIDRYLRSARAEDFRDRRVSTKRFTSPSEDFIDFASGPNEYEPGFFLVDTIAHAGPTRASNCVFTISASCLHTGWVFTRSLADNSPGTMVEVLQWSLDEVQGIPFWVNAIELSNADDTVHEATDRWARSLDIHFSPVFKDLRRDRLPEASRHQHLVHEYGNIRRYDTDEARSALNGLWRAVDDRLNYFTPTRKPAGWTDGGRGELRRIYDEPSTPFERLRAAGVMSPTQEDELIRYADGLDPARLTEEIIFWQNRLQELAA</sequence>
<proteinExistence type="predicted"/>
<evidence type="ECO:0008006" key="3">
    <source>
        <dbReference type="Google" id="ProtNLM"/>
    </source>
</evidence>
<gene>
    <name evidence="1" type="ORF">AE0388_1504</name>
</gene>
<evidence type="ECO:0000313" key="1">
    <source>
        <dbReference type="EMBL" id="KHS53101.1"/>
    </source>
</evidence>
<reference evidence="1 2" key="1">
    <citation type="submission" date="2014-11" db="EMBL/GenBank/DDBJ databases">
        <title>Draft Genome Sequence of Brevibacterium linens AE038-8.</title>
        <authorList>
            <person name="Maizel D."/>
            <person name="Utturkar S.M."/>
            <person name="Brown S.D."/>
            <person name="Ferrero M."/>
            <person name="Rosen B.P."/>
        </authorList>
    </citation>
    <scope>NUCLEOTIDE SEQUENCE [LARGE SCALE GENOMIC DNA]</scope>
    <source>
        <strain evidence="1 2">AE038-8</strain>
    </source>
</reference>
<keyword evidence="2" id="KW-1185">Reference proteome</keyword>
<accession>A0A0B9ABW6</accession>
<evidence type="ECO:0000313" key="2">
    <source>
        <dbReference type="Proteomes" id="UP000031488"/>
    </source>
</evidence>
<dbReference type="Proteomes" id="UP000031488">
    <property type="component" value="Unassembled WGS sequence"/>
</dbReference>
<organism evidence="1 2">
    <name type="scientific">Brevibacterium linens</name>
    <dbReference type="NCBI Taxonomy" id="1703"/>
    <lineage>
        <taxon>Bacteria</taxon>
        <taxon>Bacillati</taxon>
        <taxon>Actinomycetota</taxon>
        <taxon>Actinomycetes</taxon>
        <taxon>Micrococcales</taxon>
        <taxon>Brevibacteriaceae</taxon>
        <taxon>Brevibacterium</taxon>
    </lineage>
</organism>
<comment type="caution">
    <text evidence="1">The sequence shown here is derived from an EMBL/GenBank/DDBJ whole genome shotgun (WGS) entry which is preliminary data.</text>
</comment>
<name>A0A0B9ABW6_BRELN</name>
<dbReference type="AlphaFoldDB" id="A0A0B9ABW6"/>
<dbReference type="PATRIC" id="fig|1703.6.peg.1397"/>